<dbReference type="EMBL" id="GL376603">
    <property type="status" value="NOT_ANNOTATED_CDS"/>
    <property type="molecule type" value="Genomic_DNA"/>
</dbReference>
<dbReference type="Proteomes" id="UP000019132">
    <property type="component" value="Unassembled WGS sequence"/>
</dbReference>
<name>K3WE19_GLOUD</name>
<evidence type="ECO:0000313" key="2">
    <source>
        <dbReference type="EnsemblProtists" id="PYU1_T003210"/>
    </source>
</evidence>
<reference evidence="3" key="2">
    <citation type="submission" date="2010-04" db="EMBL/GenBank/DDBJ databases">
        <authorList>
            <person name="Buell R."/>
            <person name="Hamilton J."/>
            <person name="Hostetler J."/>
        </authorList>
    </citation>
    <scope>NUCLEOTIDE SEQUENCE [LARGE SCALE GENOMIC DNA]</scope>
    <source>
        <strain evidence="3">DAOM:BR144</strain>
    </source>
</reference>
<dbReference type="HOGENOM" id="CLU_085932_1_0_1"/>
<evidence type="ECO:0000256" key="1">
    <source>
        <dbReference type="SAM" id="MobiDB-lite"/>
    </source>
</evidence>
<reference evidence="3" key="1">
    <citation type="journal article" date="2010" name="Genome Biol.">
        <title>Genome sequence of the necrotrophic plant pathogen Pythium ultimum reveals original pathogenicity mechanisms and effector repertoire.</title>
        <authorList>
            <person name="Levesque C.A."/>
            <person name="Brouwer H."/>
            <person name="Cano L."/>
            <person name="Hamilton J.P."/>
            <person name="Holt C."/>
            <person name="Huitema E."/>
            <person name="Raffaele S."/>
            <person name="Robideau G.P."/>
            <person name="Thines M."/>
            <person name="Win J."/>
            <person name="Zerillo M.M."/>
            <person name="Beakes G.W."/>
            <person name="Boore J.L."/>
            <person name="Busam D."/>
            <person name="Dumas B."/>
            <person name="Ferriera S."/>
            <person name="Fuerstenberg S.I."/>
            <person name="Gachon C.M."/>
            <person name="Gaulin E."/>
            <person name="Govers F."/>
            <person name="Grenville-Briggs L."/>
            <person name="Horner N."/>
            <person name="Hostetler J."/>
            <person name="Jiang R.H."/>
            <person name="Johnson J."/>
            <person name="Krajaejun T."/>
            <person name="Lin H."/>
            <person name="Meijer H.J."/>
            <person name="Moore B."/>
            <person name="Morris P."/>
            <person name="Phuntmart V."/>
            <person name="Puiu D."/>
            <person name="Shetty J."/>
            <person name="Stajich J.E."/>
            <person name="Tripathy S."/>
            <person name="Wawra S."/>
            <person name="van West P."/>
            <person name="Whitty B.R."/>
            <person name="Coutinho P.M."/>
            <person name="Henrissat B."/>
            <person name="Martin F."/>
            <person name="Thomas P.D."/>
            <person name="Tyler B.M."/>
            <person name="De Vries R.P."/>
            <person name="Kamoun S."/>
            <person name="Yandell M."/>
            <person name="Tisserat N."/>
            <person name="Buell C.R."/>
        </authorList>
    </citation>
    <scope>NUCLEOTIDE SEQUENCE</scope>
    <source>
        <strain evidence="3">DAOM:BR144</strain>
    </source>
</reference>
<dbReference type="VEuPathDB" id="FungiDB:PYU1_G003203"/>
<accession>K3WE19</accession>
<keyword evidence="3" id="KW-1185">Reference proteome</keyword>
<dbReference type="OMA" id="MERQCSC"/>
<proteinExistence type="predicted"/>
<organism evidence="2 3">
    <name type="scientific">Globisporangium ultimum (strain ATCC 200006 / CBS 805.95 / DAOM BR144)</name>
    <name type="common">Pythium ultimum</name>
    <dbReference type="NCBI Taxonomy" id="431595"/>
    <lineage>
        <taxon>Eukaryota</taxon>
        <taxon>Sar</taxon>
        <taxon>Stramenopiles</taxon>
        <taxon>Oomycota</taxon>
        <taxon>Peronosporomycetes</taxon>
        <taxon>Pythiales</taxon>
        <taxon>Pythiaceae</taxon>
        <taxon>Globisporangium</taxon>
    </lineage>
</organism>
<evidence type="ECO:0000313" key="3">
    <source>
        <dbReference type="Proteomes" id="UP000019132"/>
    </source>
</evidence>
<reference evidence="2" key="3">
    <citation type="submission" date="2015-02" db="UniProtKB">
        <authorList>
            <consortium name="EnsemblProtists"/>
        </authorList>
    </citation>
    <scope>IDENTIFICATION</scope>
    <source>
        <strain evidence="2">DAOM BR144</strain>
    </source>
</reference>
<dbReference type="EnsemblProtists" id="PYU1_T003210">
    <property type="protein sequence ID" value="PYU1_T003210"/>
    <property type="gene ID" value="PYU1_G003203"/>
</dbReference>
<sequence length="229" mass="27042">MPHEDTKTVHPSPLTQLSRKRSLVEKPAAAKAPHLRPVTMEPERFSTATIPLAYLQTIERIEINHTRVRDGVTYYILDVYLYHFNTRLPSNLNNPQKASRYLSTRRSNDRQPDYQVERRFSDFCYLRRFVYELVCRNPQYQCEHCNKFIMYVRFHSHQPRGLAKLFASTDTRKTILAAFLNDFLRMALRKEKQNRKCVSEDHVPHLLEAFVRDPDALESSTAAPRFSWL</sequence>
<protein>
    <recommendedName>
        <fullName evidence="4">PX domain-containing protein</fullName>
    </recommendedName>
</protein>
<feature type="region of interest" description="Disordered" evidence="1">
    <location>
        <begin position="1"/>
        <end position="36"/>
    </location>
</feature>
<evidence type="ECO:0008006" key="4">
    <source>
        <dbReference type="Google" id="ProtNLM"/>
    </source>
</evidence>
<dbReference type="STRING" id="431595.K3WE19"/>
<dbReference type="InParanoid" id="K3WE19"/>
<dbReference type="eggNOG" id="ENOG502S2CM">
    <property type="taxonomic scope" value="Eukaryota"/>
</dbReference>
<dbReference type="AlphaFoldDB" id="K3WE19"/>